<keyword evidence="3" id="KW-1003">Cell membrane</keyword>
<feature type="transmembrane region" description="Helical" evidence="12">
    <location>
        <begin position="606"/>
        <end position="629"/>
    </location>
</feature>
<dbReference type="InterPro" id="IPR017978">
    <property type="entry name" value="GPCR_3_C"/>
</dbReference>
<sequence length="712" mass="80694">MFAVKEINENSQLLPNVSLGFHIYNDYFIASWTYHAAMQLLSTKDQFIPNYKCDDQSKVMAIIGGPNSNLCLDLATILNNYKIPQISYGSAASTNKKSKRGFFYWWFPSDSLQYRGILQLFLYFGWTWIGMISVNYDDGDWFLQNVVPVFGQKGICFDFIESFPKTSYNIDILELLSEGNELYEVIMGSTANAVVVQSEILLNLRVLLCLPQSEELPNKTKGKVWIMIAQMEFTAIAFQRNWSISFLHGAMSVAIHSEELVGFQEFIQKSNPSSEKGNGFIKEFWKDVFLCVFPSFMGHENTEEECTGEERLETLPSSVFDMTMTGRSYSIYNAVYAVAYALHAMCSLQRKRRVTVASRSLKLHNLQPWQGHPISMCNHHCPLGYRKTKKEGKPFCCYDCLPCPEGKISKQEDSDDCFQCPGDQYANVDHDFCIPKDTTFLSYEEPLGITSAIFAFCFSFITAVVLAVFIRYHDTPMVKANNRNLTYTLLTSLLLSFLCALLFIGRPLTITCLLRQVAFGVIFSIAVSCVLAKTIIVVLAFMATKPGSRMRKWVGKPLANSIVLSCCLIQAMICIVWLGTSPPFPDVDLHSVTKEIVLECNEGSTIMFYSVLCFIGFLALVSFMVAFLARNLPDSFNEAKFITFSMLVFCSVWLSFFPAYLSTKGKYMVAVEIFSILSSSAGLLFCIFSPKFYIIILNPELNKRDQLMRRKY</sequence>
<accession>A0A9F5N5S8</accession>
<evidence type="ECO:0000256" key="5">
    <source>
        <dbReference type="ARBA" id="ARBA00022729"/>
    </source>
</evidence>
<dbReference type="CDD" id="cd15283">
    <property type="entry name" value="7tmC_V2R_pheromone"/>
    <property type="match status" value="1"/>
</dbReference>
<evidence type="ECO:0000256" key="1">
    <source>
        <dbReference type="ARBA" id="ARBA00004651"/>
    </source>
</evidence>
<proteinExistence type="inferred from homology"/>
<dbReference type="InterPro" id="IPR000337">
    <property type="entry name" value="GPCR_3"/>
</dbReference>
<dbReference type="PRINTS" id="PR00248">
    <property type="entry name" value="GPCRMGR"/>
</dbReference>
<dbReference type="FunFam" id="2.10.50.30:FF:000002">
    <property type="entry name" value="Vomeronasal 2 receptor, h1"/>
    <property type="match status" value="1"/>
</dbReference>
<evidence type="ECO:0000256" key="11">
    <source>
        <dbReference type="ARBA" id="ARBA00023224"/>
    </source>
</evidence>
<evidence type="ECO:0000313" key="15">
    <source>
        <dbReference type="RefSeq" id="XP_025030278.1"/>
    </source>
</evidence>
<dbReference type="PRINTS" id="PR01535">
    <property type="entry name" value="VOMERONASL2R"/>
</dbReference>
<keyword evidence="14" id="KW-1185">Reference proteome</keyword>
<feature type="transmembrane region" description="Helical" evidence="12">
    <location>
        <begin position="517"/>
        <end position="541"/>
    </location>
</feature>
<dbReference type="Pfam" id="PF01094">
    <property type="entry name" value="ANF_receptor"/>
    <property type="match status" value="1"/>
</dbReference>
<evidence type="ECO:0000313" key="14">
    <source>
        <dbReference type="Proteomes" id="UP000695026"/>
    </source>
</evidence>
<feature type="transmembrane region" description="Helical" evidence="12">
    <location>
        <begin position="452"/>
        <end position="472"/>
    </location>
</feature>
<dbReference type="OrthoDB" id="5984008at2759"/>
<feature type="domain" description="G-protein coupled receptors family 3 profile" evidence="13">
    <location>
        <begin position="447"/>
        <end position="711"/>
    </location>
</feature>
<keyword evidence="5" id="KW-0732">Signal</keyword>
<dbReference type="InterPro" id="IPR028082">
    <property type="entry name" value="Peripla_BP_I"/>
</dbReference>
<evidence type="ECO:0000256" key="4">
    <source>
        <dbReference type="ARBA" id="ARBA00022692"/>
    </source>
</evidence>
<dbReference type="RefSeq" id="XP_025030278.1">
    <property type="nucleotide sequence ID" value="XM_025174510.1"/>
</dbReference>
<dbReference type="KEGG" id="pbi:103058566"/>
<evidence type="ECO:0000256" key="6">
    <source>
        <dbReference type="ARBA" id="ARBA00022989"/>
    </source>
</evidence>
<evidence type="ECO:0000256" key="7">
    <source>
        <dbReference type="ARBA" id="ARBA00023040"/>
    </source>
</evidence>
<dbReference type="GO" id="GO:0004930">
    <property type="term" value="F:G protein-coupled receptor activity"/>
    <property type="evidence" value="ECO:0007669"/>
    <property type="project" value="UniProtKB-KW"/>
</dbReference>
<evidence type="ECO:0000256" key="9">
    <source>
        <dbReference type="ARBA" id="ARBA00023170"/>
    </source>
</evidence>
<dbReference type="InterPro" id="IPR038550">
    <property type="entry name" value="GPCR_3_9-Cys_sf"/>
</dbReference>
<evidence type="ECO:0000256" key="3">
    <source>
        <dbReference type="ARBA" id="ARBA00022475"/>
    </source>
</evidence>
<reference evidence="15" key="1">
    <citation type="submission" date="2025-08" db="UniProtKB">
        <authorList>
            <consortium name="RefSeq"/>
        </authorList>
    </citation>
    <scope>IDENTIFICATION</scope>
    <source>
        <tissue evidence="15">Liver</tissue>
    </source>
</reference>
<dbReference type="InterPro" id="IPR011500">
    <property type="entry name" value="GPCR_3_9-Cys_dom"/>
</dbReference>
<feature type="transmembrane region" description="Helical" evidence="12">
    <location>
        <begin position="641"/>
        <end position="661"/>
    </location>
</feature>
<evidence type="ECO:0000256" key="2">
    <source>
        <dbReference type="ARBA" id="ARBA00007242"/>
    </source>
</evidence>
<keyword evidence="8 12" id="KW-0472">Membrane</keyword>
<keyword evidence="9" id="KW-0675">Receptor</keyword>
<evidence type="ECO:0000256" key="8">
    <source>
        <dbReference type="ARBA" id="ARBA00023136"/>
    </source>
</evidence>
<dbReference type="InterPro" id="IPR004073">
    <property type="entry name" value="GPCR_3_vmron_rcpt_2"/>
</dbReference>
<dbReference type="Gene3D" id="3.40.50.2300">
    <property type="match status" value="2"/>
</dbReference>
<comment type="similarity">
    <text evidence="2">Belongs to the G-protein coupled receptor 3 family.</text>
</comment>
<name>A0A9F5N5S8_PYTBI</name>
<dbReference type="FunFam" id="3.40.50.2300:FF:000024">
    <property type="entry name" value="Vomeronasal 2, receptor 73"/>
    <property type="match status" value="1"/>
</dbReference>
<dbReference type="PROSITE" id="PS00981">
    <property type="entry name" value="G_PROTEIN_RECEP_F3_3"/>
    <property type="match status" value="1"/>
</dbReference>
<dbReference type="SUPFAM" id="SSF53822">
    <property type="entry name" value="Periplasmic binding protein-like I"/>
    <property type="match status" value="1"/>
</dbReference>
<dbReference type="PANTHER" id="PTHR24061">
    <property type="entry name" value="CALCIUM-SENSING RECEPTOR-RELATED"/>
    <property type="match status" value="1"/>
</dbReference>
<feature type="transmembrane region" description="Helical" evidence="12">
    <location>
        <begin position="667"/>
        <end position="688"/>
    </location>
</feature>
<dbReference type="PROSITE" id="PS50259">
    <property type="entry name" value="G_PROTEIN_RECEP_F3_4"/>
    <property type="match status" value="1"/>
</dbReference>
<dbReference type="AlphaFoldDB" id="A0A9F5N5S8"/>
<feature type="transmembrane region" description="Helical" evidence="12">
    <location>
        <begin position="484"/>
        <end position="505"/>
    </location>
</feature>
<dbReference type="Pfam" id="PF00003">
    <property type="entry name" value="7tm_3"/>
    <property type="match status" value="1"/>
</dbReference>
<evidence type="ECO:0000256" key="10">
    <source>
        <dbReference type="ARBA" id="ARBA00023180"/>
    </source>
</evidence>
<keyword evidence="7" id="KW-0297">G-protein coupled receptor</keyword>
<evidence type="ECO:0000259" key="13">
    <source>
        <dbReference type="PROSITE" id="PS50259"/>
    </source>
</evidence>
<dbReference type="Proteomes" id="UP000695026">
    <property type="component" value="Unplaced"/>
</dbReference>
<dbReference type="Gene3D" id="2.10.50.30">
    <property type="entry name" value="GPCR, family 3, nine cysteines domain"/>
    <property type="match status" value="1"/>
</dbReference>
<dbReference type="PANTHER" id="PTHR24061:SF599">
    <property type="entry name" value="G-PROTEIN COUPLED RECEPTORS FAMILY 3 PROFILE DOMAIN-CONTAINING PROTEIN"/>
    <property type="match status" value="1"/>
</dbReference>
<dbReference type="GeneID" id="103058566"/>
<dbReference type="Pfam" id="PF07562">
    <property type="entry name" value="NCD3G"/>
    <property type="match status" value="1"/>
</dbReference>
<dbReference type="InterPro" id="IPR000068">
    <property type="entry name" value="GPCR_3_Ca_sens_rcpt-rel"/>
</dbReference>
<keyword evidence="4 12" id="KW-0812">Transmembrane</keyword>
<keyword evidence="11" id="KW-0807">Transducer</keyword>
<feature type="transmembrane region" description="Helical" evidence="12">
    <location>
        <begin position="562"/>
        <end position="580"/>
    </location>
</feature>
<evidence type="ECO:0000256" key="12">
    <source>
        <dbReference type="SAM" id="Phobius"/>
    </source>
</evidence>
<dbReference type="GO" id="GO:0005886">
    <property type="term" value="C:plasma membrane"/>
    <property type="evidence" value="ECO:0007669"/>
    <property type="project" value="UniProtKB-SubCell"/>
</dbReference>
<dbReference type="InterPro" id="IPR001828">
    <property type="entry name" value="ANF_lig-bd_rcpt"/>
</dbReference>
<dbReference type="InterPro" id="IPR017979">
    <property type="entry name" value="GPCR_3_CS"/>
</dbReference>
<protein>
    <submittedName>
        <fullName evidence="15">Vomeronasal type-2 receptor 26-like</fullName>
    </submittedName>
</protein>
<gene>
    <name evidence="15" type="primary">LOC103058566</name>
</gene>
<keyword evidence="10" id="KW-0325">Glycoprotein</keyword>
<organism evidence="14 15">
    <name type="scientific">Python bivittatus</name>
    <name type="common">Burmese python</name>
    <name type="synonym">Python molurus bivittatus</name>
    <dbReference type="NCBI Taxonomy" id="176946"/>
    <lineage>
        <taxon>Eukaryota</taxon>
        <taxon>Metazoa</taxon>
        <taxon>Chordata</taxon>
        <taxon>Craniata</taxon>
        <taxon>Vertebrata</taxon>
        <taxon>Euteleostomi</taxon>
        <taxon>Lepidosauria</taxon>
        <taxon>Squamata</taxon>
        <taxon>Bifurcata</taxon>
        <taxon>Unidentata</taxon>
        <taxon>Episquamata</taxon>
        <taxon>Toxicofera</taxon>
        <taxon>Serpentes</taxon>
        <taxon>Henophidia</taxon>
        <taxon>Pythonidae</taxon>
        <taxon>Python</taxon>
    </lineage>
</organism>
<comment type="subcellular location">
    <subcellularLocation>
        <location evidence="1">Cell membrane</location>
        <topology evidence="1">Multi-pass membrane protein</topology>
    </subcellularLocation>
</comment>
<keyword evidence="6 12" id="KW-1133">Transmembrane helix</keyword>